<proteinExistence type="predicted"/>
<sequence length="185" mass="20674">MDAPEVPILLLGDAEVGKSTFLSRLSLGKQTHTPKDSLPLLRDLDQPFPFNIRMYNRPYRFEFYDTASPQNYTLLRPAVLVLCYSIADPASLQSLHTKWKAVVEQHFSYDEQIPIVVLGLKRDARCEEDYGGSVRPLAGNGYGDSEVLNGRTIVYPQEALKVAQGMRCDRYSKGGKSDDPACAVM</sequence>
<keyword evidence="2" id="KW-0342">GTP-binding</keyword>
<protein>
    <submittedName>
        <fullName evidence="3">Uncharacterized protein</fullName>
    </submittedName>
</protein>
<evidence type="ECO:0000313" key="4">
    <source>
        <dbReference type="Proteomes" id="UP000192596"/>
    </source>
</evidence>
<dbReference type="InterPro" id="IPR001806">
    <property type="entry name" value="Small_GTPase"/>
</dbReference>
<dbReference type="InterPro" id="IPR003578">
    <property type="entry name" value="Small_GTPase_Rho"/>
</dbReference>
<dbReference type="OrthoDB" id="25896at2759"/>
<name>A0A1V8TFR8_9PEZI</name>
<organism evidence="3 4">
    <name type="scientific">Cryoendolithus antarcticus</name>
    <dbReference type="NCBI Taxonomy" id="1507870"/>
    <lineage>
        <taxon>Eukaryota</taxon>
        <taxon>Fungi</taxon>
        <taxon>Dikarya</taxon>
        <taxon>Ascomycota</taxon>
        <taxon>Pezizomycotina</taxon>
        <taxon>Dothideomycetes</taxon>
        <taxon>Dothideomycetidae</taxon>
        <taxon>Cladosporiales</taxon>
        <taxon>Cladosporiaceae</taxon>
        <taxon>Cryoendolithus</taxon>
    </lineage>
</organism>
<dbReference type="PANTHER" id="PTHR24072">
    <property type="entry name" value="RHO FAMILY GTPASE"/>
    <property type="match status" value="1"/>
</dbReference>
<dbReference type="AlphaFoldDB" id="A0A1V8TFR8"/>
<dbReference type="GO" id="GO:0007264">
    <property type="term" value="P:small GTPase-mediated signal transduction"/>
    <property type="evidence" value="ECO:0007669"/>
    <property type="project" value="InterPro"/>
</dbReference>
<dbReference type="GO" id="GO:0003924">
    <property type="term" value="F:GTPase activity"/>
    <property type="evidence" value="ECO:0007669"/>
    <property type="project" value="InterPro"/>
</dbReference>
<reference evidence="4" key="1">
    <citation type="submission" date="2017-03" db="EMBL/GenBank/DDBJ databases">
        <title>Genomes of endolithic fungi from Antarctica.</title>
        <authorList>
            <person name="Coleine C."/>
            <person name="Masonjones S."/>
            <person name="Stajich J.E."/>
        </authorList>
    </citation>
    <scope>NUCLEOTIDE SEQUENCE [LARGE SCALE GENOMIC DNA]</scope>
    <source>
        <strain evidence="4">CCFEE 5527</strain>
    </source>
</reference>
<dbReference type="EMBL" id="NAJO01000009">
    <property type="protein sequence ID" value="OQO10215.1"/>
    <property type="molecule type" value="Genomic_DNA"/>
</dbReference>
<dbReference type="PRINTS" id="PR00449">
    <property type="entry name" value="RASTRNSFRMNG"/>
</dbReference>
<keyword evidence="4" id="KW-1185">Reference proteome</keyword>
<dbReference type="InterPro" id="IPR027417">
    <property type="entry name" value="P-loop_NTPase"/>
</dbReference>
<dbReference type="SUPFAM" id="SSF52540">
    <property type="entry name" value="P-loop containing nucleoside triphosphate hydrolases"/>
    <property type="match status" value="1"/>
</dbReference>
<dbReference type="GO" id="GO:0005525">
    <property type="term" value="F:GTP binding"/>
    <property type="evidence" value="ECO:0007669"/>
    <property type="project" value="UniProtKB-KW"/>
</dbReference>
<dbReference type="Proteomes" id="UP000192596">
    <property type="component" value="Unassembled WGS sequence"/>
</dbReference>
<dbReference type="Gene3D" id="3.40.50.300">
    <property type="entry name" value="P-loop containing nucleotide triphosphate hydrolases"/>
    <property type="match status" value="1"/>
</dbReference>
<dbReference type="STRING" id="1507870.A0A1V8TFR8"/>
<gene>
    <name evidence="3" type="ORF">B0A48_04572</name>
</gene>
<keyword evidence="1" id="KW-0547">Nucleotide-binding</keyword>
<dbReference type="SMART" id="SM00174">
    <property type="entry name" value="RHO"/>
    <property type="match status" value="1"/>
</dbReference>
<accession>A0A1V8TFR8</accession>
<evidence type="ECO:0000256" key="2">
    <source>
        <dbReference type="ARBA" id="ARBA00023134"/>
    </source>
</evidence>
<dbReference type="InParanoid" id="A0A1V8TFR8"/>
<evidence type="ECO:0000256" key="1">
    <source>
        <dbReference type="ARBA" id="ARBA00022741"/>
    </source>
</evidence>
<comment type="caution">
    <text evidence="3">The sequence shown here is derived from an EMBL/GenBank/DDBJ whole genome shotgun (WGS) entry which is preliminary data.</text>
</comment>
<dbReference type="Pfam" id="PF00071">
    <property type="entry name" value="Ras"/>
    <property type="match status" value="1"/>
</dbReference>
<evidence type="ECO:0000313" key="3">
    <source>
        <dbReference type="EMBL" id="OQO10215.1"/>
    </source>
</evidence>